<dbReference type="Proteomes" id="UP000887574">
    <property type="component" value="Unplaced"/>
</dbReference>
<evidence type="ECO:0000313" key="2">
    <source>
        <dbReference type="WBParaSite" id="jg22747"/>
    </source>
</evidence>
<reference evidence="2" key="1">
    <citation type="submission" date="2022-11" db="UniProtKB">
        <authorList>
            <consortium name="WormBaseParasite"/>
        </authorList>
    </citation>
    <scope>IDENTIFICATION</scope>
</reference>
<accession>A0A915DRG7</accession>
<evidence type="ECO:0000313" key="1">
    <source>
        <dbReference type="Proteomes" id="UP000887574"/>
    </source>
</evidence>
<name>A0A915DRG7_9BILA</name>
<proteinExistence type="predicted"/>
<sequence>MSICGNTPIQNPPLLVDLNLLATTIRFGTASSDPDLHTPSSPCWSNSGCDTVNTGCWASSTNCSLPPNTVTSSSAEWFSPSASLLCSTICTWRPASWLLLPAAAG</sequence>
<keyword evidence="1" id="KW-1185">Reference proteome</keyword>
<organism evidence="1 2">
    <name type="scientific">Ditylenchus dipsaci</name>
    <dbReference type="NCBI Taxonomy" id="166011"/>
    <lineage>
        <taxon>Eukaryota</taxon>
        <taxon>Metazoa</taxon>
        <taxon>Ecdysozoa</taxon>
        <taxon>Nematoda</taxon>
        <taxon>Chromadorea</taxon>
        <taxon>Rhabditida</taxon>
        <taxon>Tylenchina</taxon>
        <taxon>Tylenchomorpha</taxon>
        <taxon>Sphaerularioidea</taxon>
        <taxon>Anguinidae</taxon>
        <taxon>Anguininae</taxon>
        <taxon>Ditylenchus</taxon>
    </lineage>
</organism>
<dbReference type="WBParaSite" id="jg22747">
    <property type="protein sequence ID" value="jg22747"/>
    <property type="gene ID" value="jg22747"/>
</dbReference>
<dbReference type="AlphaFoldDB" id="A0A915DRG7"/>
<protein>
    <submittedName>
        <fullName evidence="2">Uncharacterized protein</fullName>
    </submittedName>
</protein>